<accession>A0A084ILB5</accession>
<feature type="transmembrane region" description="Helical" evidence="1">
    <location>
        <begin position="41"/>
        <end position="60"/>
    </location>
</feature>
<name>A0A084ILB5_SALHC</name>
<keyword evidence="1" id="KW-0812">Transmembrane</keyword>
<keyword evidence="1" id="KW-1133">Transmembrane helix</keyword>
<feature type="transmembrane region" description="Helical" evidence="1">
    <location>
        <begin position="9"/>
        <end position="29"/>
    </location>
</feature>
<evidence type="ECO:0000313" key="3">
    <source>
        <dbReference type="Proteomes" id="UP000028302"/>
    </source>
</evidence>
<organism evidence="2 3">
    <name type="scientific">Salinisphaera hydrothermalis (strain C41B8)</name>
    <dbReference type="NCBI Taxonomy" id="1304275"/>
    <lineage>
        <taxon>Bacteria</taxon>
        <taxon>Pseudomonadati</taxon>
        <taxon>Pseudomonadota</taxon>
        <taxon>Gammaproteobacteria</taxon>
        <taxon>Salinisphaerales</taxon>
        <taxon>Salinisphaeraceae</taxon>
        <taxon>Salinisphaera</taxon>
    </lineage>
</organism>
<gene>
    <name evidence="2" type="ORF">C41B8_09871</name>
</gene>
<dbReference type="OrthoDB" id="7067650at2"/>
<protein>
    <submittedName>
        <fullName evidence="2">Uncharacterized protein</fullName>
    </submittedName>
</protein>
<dbReference type="EMBL" id="APNK01000012">
    <property type="protein sequence ID" value="KEZ77499.1"/>
    <property type="molecule type" value="Genomic_DNA"/>
</dbReference>
<dbReference type="Proteomes" id="UP000028302">
    <property type="component" value="Unassembled WGS sequence"/>
</dbReference>
<feature type="transmembrane region" description="Helical" evidence="1">
    <location>
        <begin position="97"/>
        <end position="117"/>
    </location>
</feature>
<reference evidence="2 3" key="1">
    <citation type="submission" date="2013-03" db="EMBL/GenBank/DDBJ databases">
        <title>Salinisphaera hydrothermalis C41B8 Genome Sequencing.</title>
        <authorList>
            <person name="Li C."/>
            <person name="Lai Q."/>
            <person name="Shao Z."/>
        </authorList>
    </citation>
    <scope>NUCLEOTIDE SEQUENCE [LARGE SCALE GENOMIC DNA]</scope>
    <source>
        <strain evidence="2 3">C41B8</strain>
    </source>
</reference>
<dbReference type="AlphaFoldDB" id="A0A084ILB5"/>
<evidence type="ECO:0000256" key="1">
    <source>
        <dbReference type="SAM" id="Phobius"/>
    </source>
</evidence>
<evidence type="ECO:0000313" key="2">
    <source>
        <dbReference type="EMBL" id="KEZ77499.1"/>
    </source>
</evidence>
<keyword evidence="3" id="KW-1185">Reference proteome</keyword>
<feature type="transmembrane region" description="Helical" evidence="1">
    <location>
        <begin position="72"/>
        <end position="91"/>
    </location>
</feature>
<proteinExistence type="predicted"/>
<sequence>MNSVLIHRILGLVFCTVGAMTGITGFMFWFDPPETPLNNGFLAAMVAVGIIAFVGGLGIFRRLAVARWAMIGLAALVLCVAAIGIVHAIVVANMGELVILLTAVMPLVLVMSALYELGRPDAKVR</sequence>
<keyword evidence="1" id="KW-0472">Membrane</keyword>
<dbReference type="RefSeq" id="WP_037337278.1">
    <property type="nucleotide sequence ID" value="NZ_APNK01000012.1"/>
</dbReference>
<comment type="caution">
    <text evidence="2">The sequence shown here is derived from an EMBL/GenBank/DDBJ whole genome shotgun (WGS) entry which is preliminary data.</text>
</comment>